<keyword evidence="1" id="KW-0812">Transmembrane</keyword>
<dbReference type="Proteomes" id="UP000191056">
    <property type="component" value="Unassembled WGS sequence"/>
</dbReference>
<name>A0A1V4IZU4_9CLOT</name>
<evidence type="ECO:0000313" key="2">
    <source>
        <dbReference type="EMBL" id="OPJ65285.1"/>
    </source>
</evidence>
<dbReference type="RefSeq" id="WP_079438453.1">
    <property type="nucleotide sequence ID" value="NZ_MZGT01000009.1"/>
</dbReference>
<comment type="caution">
    <text evidence="2">The sequence shown here is derived from an EMBL/GenBank/DDBJ whole genome shotgun (WGS) entry which is preliminary data.</text>
</comment>
<sequence>MKVFKKIIAWAILSIILQIGGLYILDNFVFKHSSDFKSEKIELSKDKTKDIKATIPSGAKDVNVSYDGKYLTYSQDNNLYIQDTKTGTNTQVKTENNGEILYYKWLSDRDRLIMAKKVEKDGEKKIQLVTYNPKDSSETAATENNEDICTYQEGMEVRKVSESTITGVYYIDLYKGGLKSIVYRIDINGTLTKVQLQTNILGNMQIIPHEDRLIYEDKVDGRFFVTNPNKQLKFNSNKKLTLLGIDRKDVIYMGELNGDKVTTITYGKISEDTSSWKKVTLDSVVNCNDLYFSNQGEILLNDNLKGSVKNLMTGKEIEYEGKLIQIKDDFIATMDNKGKLTYKNLDKK</sequence>
<dbReference type="EMBL" id="MZGT01000009">
    <property type="protein sequence ID" value="OPJ65285.1"/>
    <property type="molecule type" value="Genomic_DNA"/>
</dbReference>
<keyword evidence="1" id="KW-0472">Membrane</keyword>
<keyword evidence="1" id="KW-1133">Transmembrane helix</keyword>
<evidence type="ECO:0000256" key="1">
    <source>
        <dbReference type="SAM" id="Phobius"/>
    </source>
</evidence>
<protein>
    <recommendedName>
        <fullName evidence="4">Dipeptidyl-peptidase IV</fullName>
    </recommendedName>
</protein>
<keyword evidence="3" id="KW-1185">Reference proteome</keyword>
<dbReference type="STRING" id="225345.CLCHR_08610"/>
<reference evidence="2 3" key="1">
    <citation type="submission" date="2017-03" db="EMBL/GenBank/DDBJ databases">
        <title>Genome sequence of Clostridium chromiireducens DSM 23318.</title>
        <authorList>
            <person name="Poehlein A."/>
            <person name="Daniel R."/>
        </authorList>
    </citation>
    <scope>NUCLEOTIDE SEQUENCE [LARGE SCALE GENOMIC DNA]</scope>
    <source>
        <strain evidence="2 3">DSM 23318</strain>
    </source>
</reference>
<gene>
    <name evidence="2" type="ORF">CLCHR_08610</name>
</gene>
<dbReference type="AlphaFoldDB" id="A0A1V4IZU4"/>
<dbReference type="OrthoDB" id="1630871at2"/>
<feature type="transmembrane region" description="Helical" evidence="1">
    <location>
        <begin position="7"/>
        <end position="25"/>
    </location>
</feature>
<organism evidence="2 3">
    <name type="scientific">Clostridium chromiireducens</name>
    <dbReference type="NCBI Taxonomy" id="225345"/>
    <lineage>
        <taxon>Bacteria</taxon>
        <taxon>Bacillati</taxon>
        <taxon>Bacillota</taxon>
        <taxon>Clostridia</taxon>
        <taxon>Eubacteriales</taxon>
        <taxon>Clostridiaceae</taxon>
        <taxon>Clostridium</taxon>
    </lineage>
</organism>
<dbReference type="Gene3D" id="2.130.10.10">
    <property type="entry name" value="YVTN repeat-like/Quinoprotein amine dehydrogenase"/>
    <property type="match status" value="1"/>
</dbReference>
<evidence type="ECO:0008006" key="4">
    <source>
        <dbReference type="Google" id="ProtNLM"/>
    </source>
</evidence>
<dbReference type="SUPFAM" id="SSF82171">
    <property type="entry name" value="DPP6 N-terminal domain-like"/>
    <property type="match status" value="1"/>
</dbReference>
<evidence type="ECO:0000313" key="3">
    <source>
        <dbReference type="Proteomes" id="UP000191056"/>
    </source>
</evidence>
<dbReference type="InterPro" id="IPR015943">
    <property type="entry name" value="WD40/YVTN_repeat-like_dom_sf"/>
</dbReference>
<accession>A0A1V4IZU4</accession>
<proteinExistence type="predicted"/>